<evidence type="ECO:0000313" key="5">
    <source>
        <dbReference type="Proteomes" id="UP000235659"/>
    </source>
</evidence>
<organism evidence="3 6">
    <name type="scientific">Paraburkholderia rhynchosiae</name>
    <dbReference type="NCBI Taxonomy" id="487049"/>
    <lineage>
        <taxon>Bacteria</taxon>
        <taxon>Pseudomonadati</taxon>
        <taxon>Pseudomonadota</taxon>
        <taxon>Betaproteobacteria</taxon>
        <taxon>Burkholderiales</taxon>
        <taxon>Burkholderiaceae</taxon>
        <taxon>Paraburkholderia</taxon>
    </lineage>
</organism>
<dbReference type="PANTHER" id="PTHR21017:SF17">
    <property type="entry name" value="PROTEIN NIPSNAP"/>
    <property type="match status" value="1"/>
</dbReference>
<dbReference type="OrthoDB" id="8905985at2"/>
<dbReference type="InterPro" id="IPR012577">
    <property type="entry name" value="NIPSNAP"/>
</dbReference>
<comment type="similarity">
    <text evidence="1">Belongs to the NipSnap family.</text>
</comment>
<dbReference type="InterPro" id="IPR011008">
    <property type="entry name" value="Dimeric_a/b-barrel"/>
</dbReference>
<dbReference type="RefSeq" id="WP_102635652.1">
    <property type="nucleotide sequence ID" value="NZ_CADIJZ010000017.1"/>
</dbReference>
<dbReference type="Pfam" id="PF07978">
    <property type="entry name" value="NIPSNAP"/>
    <property type="match status" value="1"/>
</dbReference>
<name>A0A2N7W6W5_9BURK</name>
<dbReference type="SUPFAM" id="SSF54909">
    <property type="entry name" value="Dimeric alpha+beta barrel"/>
    <property type="match status" value="1"/>
</dbReference>
<gene>
    <name evidence="4" type="ORF">C0Z16_29860</name>
    <name evidence="3" type="ORF">LMG27174_04495</name>
</gene>
<evidence type="ECO:0000259" key="2">
    <source>
        <dbReference type="Pfam" id="PF07978"/>
    </source>
</evidence>
<dbReference type="Proteomes" id="UP000494205">
    <property type="component" value="Unassembled WGS sequence"/>
</dbReference>
<dbReference type="AlphaFoldDB" id="A0A2N7W6W5"/>
<proteinExistence type="inferred from homology"/>
<evidence type="ECO:0000256" key="1">
    <source>
        <dbReference type="ARBA" id="ARBA00005291"/>
    </source>
</evidence>
<dbReference type="EMBL" id="PNXY01000031">
    <property type="protein sequence ID" value="PMS25112.1"/>
    <property type="molecule type" value="Genomic_DNA"/>
</dbReference>
<evidence type="ECO:0000313" key="3">
    <source>
        <dbReference type="EMBL" id="CAB3715183.1"/>
    </source>
</evidence>
<evidence type="ECO:0000313" key="6">
    <source>
        <dbReference type="Proteomes" id="UP000494205"/>
    </source>
</evidence>
<dbReference type="InterPro" id="IPR051557">
    <property type="entry name" value="NipSnap_domain"/>
</dbReference>
<dbReference type="Proteomes" id="UP000235659">
    <property type="component" value="Unassembled WGS sequence"/>
</dbReference>
<evidence type="ECO:0000313" key="4">
    <source>
        <dbReference type="EMBL" id="PMS25112.1"/>
    </source>
</evidence>
<sequence>MYYEIRTYQIRTGAVPAYLKLVEEEGIELQKRYLGELVGYFFSEIGPLNQIVHMWAYPSLDERESRRQRLAQDPQWQAFIPKIQALMETMESKIMKPAAFSPLK</sequence>
<dbReference type="PANTHER" id="PTHR21017">
    <property type="entry name" value="NIPSNAP-RELATED"/>
    <property type="match status" value="1"/>
</dbReference>
<feature type="domain" description="NIPSNAP" evidence="2">
    <location>
        <begin position="3"/>
        <end position="102"/>
    </location>
</feature>
<protein>
    <submittedName>
        <fullName evidence="4">NIPSNAP family protein</fullName>
    </submittedName>
</protein>
<dbReference type="EMBL" id="CADIJZ010000017">
    <property type="protein sequence ID" value="CAB3715183.1"/>
    <property type="molecule type" value="Genomic_DNA"/>
</dbReference>
<keyword evidence="5" id="KW-1185">Reference proteome</keyword>
<reference evidence="4 5" key="1">
    <citation type="submission" date="2018-01" db="EMBL/GenBank/DDBJ databases">
        <title>Whole genome analyses suggest that Burkholderia sensu lato contains two further novel genera in the rhizoxinica-symbiotica group Mycetohabitans gen. nov., and Trinickia gen. nov.: implications for the evolution of diazotrophy and nodulation in the Burkholderiaceae.</title>
        <authorList>
            <person name="Estrada-de los Santos P."/>
            <person name="Palmer M."/>
            <person name="Chavez-Ramirez B."/>
            <person name="Beukes C."/>
            <person name="Steenkamp E.T."/>
            <person name="Hirsch A.M."/>
            <person name="Manyaka P."/>
            <person name="Maluk M."/>
            <person name="Lafos M."/>
            <person name="Crook M."/>
            <person name="Gross E."/>
            <person name="Simon M.F."/>
            <person name="Bueno dos Reis Junior F."/>
            <person name="Poole P.S."/>
            <person name="Venter S.N."/>
            <person name="James E.K."/>
        </authorList>
    </citation>
    <scope>NUCLEOTIDE SEQUENCE [LARGE SCALE GENOMIC DNA]</scope>
    <source>
        <strain evidence="4 5">WSM 3937</strain>
    </source>
</reference>
<dbReference type="Gene3D" id="3.30.70.100">
    <property type="match status" value="1"/>
</dbReference>
<reference evidence="3 6" key="2">
    <citation type="submission" date="2020-04" db="EMBL/GenBank/DDBJ databases">
        <authorList>
            <person name="De Canck E."/>
        </authorList>
    </citation>
    <scope>NUCLEOTIDE SEQUENCE [LARGE SCALE GENOMIC DNA]</scope>
    <source>
        <strain evidence="3 6">LMG 27174</strain>
    </source>
</reference>
<accession>A0A2N7W6W5</accession>